<feature type="coiled-coil region" evidence="1">
    <location>
        <begin position="251"/>
        <end position="278"/>
    </location>
</feature>
<dbReference type="RefSeq" id="WP_368007898.1">
    <property type="nucleotide sequence ID" value="NZ_JAMXFF010000030.1"/>
</dbReference>
<keyword evidence="1" id="KW-0175">Coiled coil</keyword>
<evidence type="ECO:0000313" key="3">
    <source>
        <dbReference type="Proteomes" id="UP001525890"/>
    </source>
</evidence>
<dbReference type="Proteomes" id="UP001525890">
    <property type="component" value="Unassembled WGS sequence"/>
</dbReference>
<evidence type="ECO:0000313" key="2">
    <source>
        <dbReference type="EMBL" id="MCT7968381.1"/>
    </source>
</evidence>
<evidence type="ECO:0000256" key="1">
    <source>
        <dbReference type="SAM" id="Coils"/>
    </source>
</evidence>
<reference evidence="2 3" key="1">
    <citation type="journal article" date="2022" name="Front. Microbiol.">
        <title>High genomic differentiation and limited gene flow indicate recent cryptic speciation within the genus Laspinema (cyanobacteria).</title>
        <authorList>
            <person name="Stanojkovic A."/>
            <person name="Skoupy S."/>
            <person name="Skaloud P."/>
            <person name="Dvorak P."/>
        </authorList>
    </citation>
    <scope>NUCLEOTIDE SEQUENCE [LARGE SCALE GENOMIC DNA]</scope>
    <source>
        <strain evidence="2 3">D2a</strain>
    </source>
</reference>
<gene>
    <name evidence="2" type="ORF">NG799_18905</name>
</gene>
<name>A0ABT2MUF8_9CYAN</name>
<proteinExistence type="predicted"/>
<organism evidence="2 3">
    <name type="scientific">Laspinema palackyanum D2a</name>
    <dbReference type="NCBI Taxonomy" id="2953684"/>
    <lineage>
        <taxon>Bacteria</taxon>
        <taxon>Bacillati</taxon>
        <taxon>Cyanobacteriota</taxon>
        <taxon>Cyanophyceae</taxon>
        <taxon>Oscillatoriophycideae</taxon>
        <taxon>Oscillatoriales</taxon>
        <taxon>Laspinemataceae</taxon>
        <taxon>Laspinema</taxon>
        <taxon>Laspinema palackyanum</taxon>
    </lineage>
</organism>
<dbReference type="EMBL" id="JAMXFF010000030">
    <property type="protein sequence ID" value="MCT7968381.1"/>
    <property type="molecule type" value="Genomic_DNA"/>
</dbReference>
<accession>A0ABT2MUF8</accession>
<protein>
    <submittedName>
        <fullName evidence="2">Uncharacterized protein</fullName>
    </submittedName>
</protein>
<comment type="caution">
    <text evidence="2">The sequence shown here is derived from an EMBL/GenBank/DDBJ whole genome shotgun (WGS) entry which is preliminary data.</text>
</comment>
<sequence length="288" mass="31851">MARPLELIDQDIAELEQAAQDLAGQFQKTYHHYLTALGQAVRQQMILAGYHICTQGYPEHFLDLSLSQKQQLQSQLRSIVKKAEADAIALVEDPNPEDSPVVLIVEGLSEEGTPPEDISLVEEEQELTPLEEIADPENLAKWQDRIESGIVKLLQQVSHETNQVLHAAGIGSKNVPAMLLEAAEKLPNSEAIGGPPNLVTLTLEAQGTDDLPQMPGLASLLKGPVHIMAVHLRLTDLEFADSRLSASRGQIRTLSGRLNSLKRDYHQKQRERAIAQAESAWRASWFED</sequence>
<keyword evidence="3" id="KW-1185">Reference proteome</keyword>